<dbReference type="OrthoDB" id="20109at2759"/>
<dbReference type="GO" id="GO:0001650">
    <property type="term" value="C:fibrillar center"/>
    <property type="evidence" value="ECO:0007669"/>
    <property type="project" value="TreeGrafter"/>
</dbReference>
<dbReference type="InterPro" id="IPR042848">
    <property type="entry name" value="Rpp38"/>
</dbReference>
<organism evidence="3 4">
    <name type="scientific">Coptotermes formosanus</name>
    <name type="common">Formosan subterranean termite</name>
    <dbReference type="NCBI Taxonomy" id="36987"/>
    <lineage>
        <taxon>Eukaryota</taxon>
        <taxon>Metazoa</taxon>
        <taxon>Ecdysozoa</taxon>
        <taxon>Arthropoda</taxon>
        <taxon>Hexapoda</taxon>
        <taxon>Insecta</taxon>
        <taxon>Pterygota</taxon>
        <taxon>Neoptera</taxon>
        <taxon>Polyneoptera</taxon>
        <taxon>Dictyoptera</taxon>
        <taxon>Blattodea</taxon>
        <taxon>Blattoidea</taxon>
        <taxon>Termitoidae</taxon>
        <taxon>Rhinotermitidae</taxon>
        <taxon>Coptotermes</taxon>
    </lineage>
</organism>
<dbReference type="GO" id="GO:0033204">
    <property type="term" value="F:ribonuclease P RNA binding"/>
    <property type="evidence" value="ECO:0007669"/>
    <property type="project" value="TreeGrafter"/>
</dbReference>
<comment type="caution">
    <text evidence="3">The sequence shown here is derived from an EMBL/GenBank/DDBJ whole genome shotgun (WGS) entry which is preliminary data.</text>
</comment>
<name>A0A6L2PMF5_COPFO</name>
<dbReference type="InterPro" id="IPR029064">
    <property type="entry name" value="Ribosomal_eL30-like_sf"/>
</dbReference>
<dbReference type="GO" id="GO:0005655">
    <property type="term" value="C:nucleolar ribonuclease P complex"/>
    <property type="evidence" value="ECO:0007669"/>
    <property type="project" value="InterPro"/>
</dbReference>
<dbReference type="GO" id="GO:0004526">
    <property type="term" value="F:ribonuclease P activity"/>
    <property type="evidence" value="ECO:0007669"/>
    <property type="project" value="TreeGrafter"/>
</dbReference>
<evidence type="ECO:0000259" key="2">
    <source>
        <dbReference type="Pfam" id="PF01248"/>
    </source>
</evidence>
<dbReference type="AlphaFoldDB" id="A0A6L2PMF5"/>
<dbReference type="InterPro" id="IPR004038">
    <property type="entry name" value="Ribosomal_eL8/eL30/eS12/Gad45"/>
</dbReference>
<dbReference type="Pfam" id="PF01248">
    <property type="entry name" value="Ribosomal_L7Ae"/>
    <property type="match status" value="1"/>
</dbReference>
<reference evidence="4" key="1">
    <citation type="submission" date="2020-01" db="EMBL/GenBank/DDBJ databases">
        <title>Draft genome sequence of the Termite Coptotermes fromosanus.</title>
        <authorList>
            <person name="Itakura S."/>
            <person name="Yosikawa Y."/>
            <person name="Umezawa K."/>
        </authorList>
    </citation>
    <scope>NUCLEOTIDE SEQUENCE [LARGE SCALE GENOMIC DNA]</scope>
</reference>
<dbReference type="SUPFAM" id="SSF55315">
    <property type="entry name" value="L30e-like"/>
    <property type="match status" value="1"/>
</dbReference>
<evidence type="ECO:0000313" key="3">
    <source>
        <dbReference type="EMBL" id="GFG31237.1"/>
    </source>
</evidence>
<feature type="compositionally biased region" description="Basic residues" evidence="1">
    <location>
        <begin position="321"/>
        <end position="333"/>
    </location>
</feature>
<dbReference type="GO" id="GO:0001682">
    <property type="term" value="P:tRNA 5'-leader removal"/>
    <property type="evidence" value="ECO:0007669"/>
    <property type="project" value="InterPro"/>
</dbReference>
<protein>
    <recommendedName>
        <fullName evidence="2">Ribosomal protein eL8/eL30/eS12/Gadd45 domain-containing protein</fullName>
    </recommendedName>
</protein>
<dbReference type="InParanoid" id="A0A6L2PMF5"/>
<evidence type="ECO:0000313" key="4">
    <source>
        <dbReference type="Proteomes" id="UP000502823"/>
    </source>
</evidence>
<dbReference type="PANTHER" id="PTHR46948:SF1">
    <property type="entry name" value="RIBONUCLEASE P PROTEIN SUBUNIT P38"/>
    <property type="match status" value="1"/>
</dbReference>
<dbReference type="GO" id="GO:0000172">
    <property type="term" value="C:ribonuclease MRP complex"/>
    <property type="evidence" value="ECO:0007669"/>
    <property type="project" value="InterPro"/>
</dbReference>
<dbReference type="Gene3D" id="3.30.1330.30">
    <property type="match status" value="1"/>
</dbReference>
<feature type="region of interest" description="Disordered" evidence="1">
    <location>
        <begin position="314"/>
        <end position="333"/>
    </location>
</feature>
<dbReference type="Proteomes" id="UP000502823">
    <property type="component" value="Unassembled WGS sequence"/>
</dbReference>
<dbReference type="PANTHER" id="PTHR46948">
    <property type="entry name" value="RIBONUCLEASE P PROTEIN SUBUNIT P38"/>
    <property type="match status" value="1"/>
</dbReference>
<feature type="domain" description="Ribosomal protein eL8/eL30/eS12/Gadd45" evidence="2">
    <location>
        <begin position="111"/>
        <end position="161"/>
    </location>
</feature>
<proteinExistence type="predicted"/>
<evidence type="ECO:0000256" key="1">
    <source>
        <dbReference type="SAM" id="MobiDB-lite"/>
    </source>
</evidence>
<keyword evidence="4" id="KW-1185">Reference proteome</keyword>
<sequence>MEQAATPILTEKQQRFALSGKKNKKRDKRGHIVFASPYDPYWPVLGEGEEADLNQLLLSVLQPVKKPAVRVNWSELRRVPRKQRREMRLKMQQELDVDVSSDRSDELRQCLFLGVNAVTRGLESMSVGCVLLAQDADPKMLISHIPTMCGMQGVPILIMSSLRSIVSTALGFSCIAVGFKKSAVESEGSHFYALCKAVSELCEKIPVPEPLPAFCCALSQGPGDSEAKEPPSKPQPSEVKVSVDVYKYRCSNKERAFIPGVATAPKPSLDFLSLHMDTATNSNIKTLVQDGREAKGTQILRKQTEFHYQPLRLKQTVPNPKKIRKKELKKKRQ</sequence>
<accession>A0A6L2PMF5</accession>
<gene>
    <name evidence="3" type="ORF">Cfor_11071</name>
</gene>
<dbReference type="EMBL" id="BLKM01000291">
    <property type="protein sequence ID" value="GFG31237.1"/>
    <property type="molecule type" value="Genomic_DNA"/>
</dbReference>